<organism evidence="3 4">
    <name type="scientific">Tegillarca granosa</name>
    <name type="common">Malaysian cockle</name>
    <name type="synonym">Anadara granosa</name>
    <dbReference type="NCBI Taxonomy" id="220873"/>
    <lineage>
        <taxon>Eukaryota</taxon>
        <taxon>Metazoa</taxon>
        <taxon>Spiralia</taxon>
        <taxon>Lophotrochozoa</taxon>
        <taxon>Mollusca</taxon>
        <taxon>Bivalvia</taxon>
        <taxon>Autobranchia</taxon>
        <taxon>Pteriomorphia</taxon>
        <taxon>Arcoida</taxon>
        <taxon>Arcoidea</taxon>
        <taxon>Arcidae</taxon>
        <taxon>Tegillarca</taxon>
    </lineage>
</organism>
<feature type="region of interest" description="Disordered" evidence="1">
    <location>
        <begin position="1"/>
        <end position="91"/>
    </location>
</feature>
<dbReference type="PANTHER" id="PTHR46576:SF1">
    <property type="entry name" value="BROMO ADJACENT HOMOLOGY DOMAIN-CONTAINING 1 PROTEIN"/>
    <property type="match status" value="1"/>
</dbReference>
<evidence type="ECO:0000256" key="1">
    <source>
        <dbReference type="SAM" id="MobiDB-lite"/>
    </source>
</evidence>
<dbReference type="Proteomes" id="UP001217089">
    <property type="component" value="Unassembled WGS sequence"/>
</dbReference>
<gene>
    <name evidence="3" type="ORF">KUTeg_013835</name>
</gene>
<proteinExistence type="predicted"/>
<keyword evidence="4" id="KW-1185">Reference proteome</keyword>
<accession>A0ABQ9EUU3</accession>
<feature type="compositionally biased region" description="Polar residues" evidence="1">
    <location>
        <begin position="60"/>
        <end position="91"/>
    </location>
</feature>
<evidence type="ECO:0000259" key="2">
    <source>
        <dbReference type="PROSITE" id="PS51038"/>
    </source>
</evidence>
<protein>
    <recommendedName>
        <fullName evidence="2">BAH domain-containing protein</fullName>
    </recommendedName>
</protein>
<dbReference type="InterPro" id="IPR001025">
    <property type="entry name" value="BAH_dom"/>
</dbReference>
<sequence>MDNNTLSSTSKELENDDPLLDTVDSSPSCNSSCIVSHNPTTQTSTSVGSVSPTTQTSTSCGSLNPATQTLTSSGSVNPTTSTPTRCGSLNQNVDNLSCEGKESLSIEISITNTKNVSNEVNENKDVKIKMTDSTDVPCKLNDKKTEPFKEEKYVDLSNYKTLSVIGSSTVPTDSPCDSSSDMNIGDAIQLKDTVTSQRKSVSKVQTVQLMEGSPFVVPHGHIGPCHACAAAQGGNLLSTSHSYTLSGIGSLSQMMPYHQAYGGGYPVPFAPSSSTPLPHCGCPSCYPPTTGVYYPQTSTPITHQPLQHEPCMVPPHPVHIANEETEIIDVVGGESDDEDKDSSLENLSPPIKFEKTKKKTSSSLDLIRKKKKKIIVVKKNAKEKFTKTKEQKKVKKKIIKDKKKLKKNVKPKIVKKPQYRKTVPKHGWEFEGHPETRKIMCHSVGSMVERSCYPCIRHIDGDVIHVRDCVLLRSGPRKSDIPYVAKVKAFWEDPISKEMMMSILWYYQPEHIEGGRKPHHLLCELFASKHKDENCVACIEDKGYVLTYAEYCRFMAEQRRAETFFPLRRIVVPESLEEYPGKNKLPIAGVDPNTVYVCRQVYDFKLKRILKNPS</sequence>
<dbReference type="EMBL" id="JARBDR010000657">
    <property type="protein sequence ID" value="KAJ8308961.1"/>
    <property type="molecule type" value="Genomic_DNA"/>
</dbReference>
<dbReference type="PROSITE" id="PS51038">
    <property type="entry name" value="BAH"/>
    <property type="match status" value="1"/>
</dbReference>
<feature type="compositionally biased region" description="Low complexity" evidence="1">
    <location>
        <begin position="25"/>
        <end position="59"/>
    </location>
</feature>
<dbReference type="SMART" id="SM00439">
    <property type="entry name" value="BAH"/>
    <property type="match status" value="1"/>
</dbReference>
<dbReference type="PANTHER" id="PTHR46576">
    <property type="entry name" value="BROMO ADJACENT HOMOLOGY DOMAIN-CONTAINING 1 PROTEIN"/>
    <property type="match status" value="1"/>
</dbReference>
<dbReference type="InterPro" id="IPR053032">
    <property type="entry name" value="BAH_domain-containing"/>
</dbReference>
<dbReference type="Pfam" id="PF01426">
    <property type="entry name" value="BAH"/>
    <property type="match status" value="1"/>
</dbReference>
<reference evidence="3 4" key="1">
    <citation type="submission" date="2022-12" db="EMBL/GenBank/DDBJ databases">
        <title>Chromosome-level genome of Tegillarca granosa.</title>
        <authorList>
            <person name="Kim J."/>
        </authorList>
    </citation>
    <scope>NUCLEOTIDE SEQUENCE [LARGE SCALE GENOMIC DNA]</scope>
    <source>
        <strain evidence="3">Teg-2019</strain>
        <tissue evidence="3">Adductor muscle</tissue>
    </source>
</reference>
<dbReference type="Gene3D" id="2.30.30.490">
    <property type="match status" value="1"/>
</dbReference>
<feature type="domain" description="BAH" evidence="2">
    <location>
        <begin position="462"/>
        <end position="613"/>
    </location>
</feature>
<comment type="caution">
    <text evidence="3">The sequence shown here is derived from an EMBL/GenBank/DDBJ whole genome shotgun (WGS) entry which is preliminary data.</text>
</comment>
<dbReference type="InterPro" id="IPR043151">
    <property type="entry name" value="BAH_sf"/>
</dbReference>
<evidence type="ECO:0000313" key="4">
    <source>
        <dbReference type="Proteomes" id="UP001217089"/>
    </source>
</evidence>
<feature type="compositionally biased region" description="Polar residues" evidence="1">
    <location>
        <begin position="1"/>
        <end position="10"/>
    </location>
</feature>
<name>A0ABQ9EUU3_TEGGR</name>
<evidence type="ECO:0000313" key="3">
    <source>
        <dbReference type="EMBL" id="KAJ8308961.1"/>
    </source>
</evidence>